<reference evidence="1 2" key="1">
    <citation type="submission" date="2018-03" db="EMBL/GenBank/DDBJ databases">
        <title>Genome sequencing of Phreatobacter sp.</title>
        <authorList>
            <person name="Kim S.-J."/>
            <person name="Heo J."/>
            <person name="Kwon S.-W."/>
        </authorList>
    </citation>
    <scope>NUCLEOTIDE SEQUENCE [LARGE SCALE GENOMIC DNA]</scope>
    <source>
        <strain evidence="1 2">S-12</strain>
    </source>
</reference>
<dbReference type="PANTHER" id="PTHR30024">
    <property type="entry name" value="ALIPHATIC SULFONATES-BINDING PROTEIN-RELATED"/>
    <property type="match status" value="1"/>
</dbReference>
<dbReference type="Pfam" id="PF13379">
    <property type="entry name" value="NMT1_2"/>
    <property type="match status" value="1"/>
</dbReference>
<proteinExistence type="predicted"/>
<organism evidence="1 2">
    <name type="scientific">Phreatobacter cathodiphilus</name>
    <dbReference type="NCBI Taxonomy" id="1868589"/>
    <lineage>
        <taxon>Bacteria</taxon>
        <taxon>Pseudomonadati</taxon>
        <taxon>Pseudomonadota</taxon>
        <taxon>Alphaproteobacteria</taxon>
        <taxon>Hyphomicrobiales</taxon>
        <taxon>Phreatobacteraceae</taxon>
        <taxon>Phreatobacter</taxon>
    </lineage>
</organism>
<keyword evidence="2" id="KW-1185">Reference proteome</keyword>
<dbReference type="EMBL" id="CP027668">
    <property type="protein sequence ID" value="AVO44291.1"/>
    <property type="molecule type" value="Genomic_DNA"/>
</dbReference>
<dbReference type="PROSITE" id="PS51318">
    <property type="entry name" value="TAT"/>
    <property type="match status" value="1"/>
</dbReference>
<protein>
    <submittedName>
        <fullName evidence="1">ABC transporter substrate-binding protein</fullName>
    </submittedName>
</protein>
<dbReference type="AlphaFoldDB" id="A0A2S0N8M4"/>
<sequence length="350" mass="37978">MCDRHGCMHLPNLQAMNFSRRGFLRAGAAAAAITMAVGPDVVLAQGRPIKSTHGTGFCNLNIFLAHAMQFSRAEGTDLQFVNTPTFAEQVTFLGMGQVDVGLMPYTSFMALFDAGAPVKVVAGGGVEGCVIVSRPGLDTPQKLKGKTLGTFQLDTLEVMPYDYLKKNGISFRDVTVRYMGSTPEAVEAFKAGAIDWICTIEPYGTALLRDVPGSHKLSDGTDIYGKGYTDCVLAARSSLIAENPKGLKAIIKAMMQAQAMAESQQQETLTKLVGTYYKTSMENAVLAMGKQPAVVDARSQTQFILERTDSLVEMGYIKKKPTREAIDWTLLEQVIAENADLYAKLKYKSA</sequence>
<evidence type="ECO:0000313" key="2">
    <source>
        <dbReference type="Proteomes" id="UP000237889"/>
    </source>
</evidence>
<dbReference type="RefSeq" id="WP_106747621.1">
    <property type="nucleotide sequence ID" value="NZ_CP027668.1"/>
</dbReference>
<evidence type="ECO:0000313" key="1">
    <source>
        <dbReference type="EMBL" id="AVO44291.1"/>
    </source>
</evidence>
<dbReference type="InterPro" id="IPR006311">
    <property type="entry name" value="TAT_signal"/>
</dbReference>
<dbReference type="KEGG" id="phr:C6569_03970"/>
<gene>
    <name evidence="1" type="ORF">C6569_03970</name>
</gene>
<name>A0A2S0N8M4_9HYPH</name>
<dbReference type="Gene3D" id="3.40.190.10">
    <property type="entry name" value="Periplasmic binding protein-like II"/>
    <property type="match status" value="2"/>
</dbReference>
<accession>A0A2S0N8M4</accession>
<dbReference type="SUPFAM" id="SSF53850">
    <property type="entry name" value="Periplasmic binding protein-like II"/>
    <property type="match status" value="1"/>
</dbReference>
<dbReference type="OrthoDB" id="506341at2"/>
<dbReference type="Proteomes" id="UP000237889">
    <property type="component" value="Chromosome"/>
</dbReference>